<evidence type="ECO:0000259" key="12">
    <source>
        <dbReference type="Pfam" id="PF04324"/>
    </source>
</evidence>
<keyword evidence="6" id="KW-0411">Iron-sulfur</keyword>
<evidence type="ECO:0000313" key="14">
    <source>
        <dbReference type="Proteomes" id="UP000595197"/>
    </source>
</evidence>
<comment type="similarity">
    <text evidence="1 9">Belongs to the NifU family.</text>
</comment>
<dbReference type="InterPro" id="IPR001075">
    <property type="entry name" value="NIF_FeS_clus_asmbl_NifU_C"/>
</dbReference>
<dbReference type="Pfam" id="PF01106">
    <property type="entry name" value="NifU"/>
    <property type="match status" value="1"/>
</dbReference>
<sequence length="316" mass="33782">MWNYSDKLKEHFFNPKNAGVLEEANAVGEVGSISCGDALRLMLKVEPETQVIQDARFQTFGCGSAIASSSALTEMIIGKTVEEALQVTNKDIADYLEGLPPEKMHCSVMGAEALRAAIANYRGEEWVDDHEEGELICKCFGVDAAMIERAVEVNALTTLEQVTNYTKAGASCKTCHEKIEDLLESLLAKQGKVLEPVAAKAPAAPALVGLGDIAPLAAAPAAPEAARPAAPAKKLSNVQRMQIVIAALEEMRPYLKQDGGDVELVDIDGKNIYVRLSGACSGCQMASVTIEGIQTKLVEKLGELVRVIPHTMMAAE</sequence>
<dbReference type="PIRSF" id="PIRSF000375">
    <property type="entry name" value="NifU"/>
    <property type="match status" value="1"/>
</dbReference>
<keyword evidence="7 9" id="KW-0535">Nitrogen fixation</keyword>
<evidence type="ECO:0000256" key="8">
    <source>
        <dbReference type="ARBA" id="ARBA00034078"/>
    </source>
</evidence>
<comment type="cofactor">
    <cofactor evidence="8">
        <name>[2Fe-2S] cluster</name>
        <dbReference type="ChEBI" id="CHEBI:190135"/>
    </cofactor>
</comment>
<keyword evidence="5" id="KW-0408">Iron</keyword>
<proteinExistence type="inferred from homology"/>
<evidence type="ECO:0000256" key="6">
    <source>
        <dbReference type="ARBA" id="ARBA00023014"/>
    </source>
</evidence>
<dbReference type="CDD" id="cd06664">
    <property type="entry name" value="IscU_like"/>
    <property type="match status" value="1"/>
</dbReference>
<keyword evidence="4" id="KW-0479">Metal-binding</keyword>
<evidence type="ECO:0000256" key="7">
    <source>
        <dbReference type="ARBA" id="ARBA00023231"/>
    </source>
</evidence>
<dbReference type="InterPro" id="IPR002871">
    <property type="entry name" value="NIF_FeS_clus_asmbl_NifU_N"/>
</dbReference>
<comment type="function">
    <text evidence="9">May be involved in the formation or repair of [Fe-S] clusters present in iron-sulfur proteins.</text>
</comment>
<evidence type="ECO:0000256" key="2">
    <source>
        <dbReference type="ARBA" id="ARBA00015278"/>
    </source>
</evidence>
<keyword evidence="3" id="KW-0001">2Fe-2S</keyword>
<dbReference type="Gene3D" id="3.30.300.130">
    <property type="entry name" value="Fe-S cluster assembly (FSCA)"/>
    <property type="match status" value="1"/>
</dbReference>
<dbReference type="PANTHER" id="PTHR10093">
    <property type="entry name" value="IRON-SULFUR CLUSTER ASSEMBLY ENZYME NIFU HOMOLOG"/>
    <property type="match status" value="1"/>
</dbReference>
<dbReference type="Proteomes" id="UP000595197">
    <property type="component" value="Chromosome"/>
</dbReference>
<feature type="domain" description="NIF system FeS cluster assembly NifU N-terminal" evidence="11">
    <location>
        <begin position="4"/>
        <end position="124"/>
    </location>
</feature>
<dbReference type="RefSeq" id="WP_201079227.1">
    <property type="nucleotide sequence ID" value="NZ_CP067420.1"/>
</dbReference>
<evidence type="ECO:0000256" key="9">
    <source>
        <dbReference type="PIRNR" id="PIRNR000375"/>
    </source>
</evidence>
<feature type="domain" description="BFD-like [2Fe-2S]-binding" evidence="12">
    <location>
        <begin position="135"/>
        <end position="184"/>
    </location>
</feature>
<dbReference type="InterPro" id="IPR034904">
    <property type="entry name" value="FSCA_dom_sf"/>
</dbReference>
<feature type="domain" description="NIF system FeS cluster assembly NifU C-terminal" evidence="10">
    <location>
        <begin position="246"/>
        <end position="308"/>
    </location>
</feature>
<dbReference type="CDD" id="cd19947">
    <property type="entry name" value="NifU_Fer2_BFD-like"/>
    <property type="match status" value="1"/>
</dbReference>
<evidence type="ECO:0000256" key="4">
    <source>
        <dbReference type="ARBA" id="ARBA00022723"/>
    </source>
</evidence>
<evidence type="ECO:0000259" key="11">
    <source>
        <dbReference type="Pfam" id="PF01592"/>
    </source>
</evidence>
<accession>A0ABX7BCQ9</accession>
<evidence type="ECO:0000256" key="3">
    <source>
        <dbReference type="ARBA" id="ARBA00022714"/>
    </source>
</evidence>
<gene>
    <name evidence="13" type="primary">nifU</name>
    <name evidence="13" type="ORF">IGS68_09315</name>
</gene>
<organism evidence="13 14">
    <name type="scientific">Skermanella cutis</name>
    <dbReference type="NCBI Taxonomy" id="2775420"/>
    <lineage>
        <taxon>Bacteria</taxon>
        <taxon>Pseudomonadati</taxon>
        <taxon>Pseudomonadota</taxon>
        <taxon>Alphaproteobacteria</taxon>
        <taxon>Rhodospirillales</taxon>
        <taxon>Azospirillaceae</taxon>
        <taxon>Skermanella</taxon>
    </lineage>
</organism>
<dbReference type="SUPFAM" id="SSF82649">
    <property type="entry name" value="SufE/NifU"/>
    <property type="match status" value="1"/>
</dbReference>
<dbReference type="SUPFAM" id="SSF117916">
    <property type="entry name" value="Fe-S cluster assembly (FSCA) domain-like"/>
    <property type="match status" value="1"/>
</dbReference>
<dbReference type="InterPro" id="IPR016217">
    <property type="entry name" value="N_fixation_NifU"/>
</dbReference>
<reference evidence="13" key="1">
    <citation type="submission" date="2021-02" db="EMBL/GenBank/DDBJ databases">
        <title>Skermanella TT6 skin isolate.</title>
        <authorList>
            <person name="Lee K."/>
            <person name="Ganzorig M."/>
        </authorList>
    </citation>
    <scope>NUCLEOTIDE SEQUENCE</scope>
    <source>
        <strain evidence="13">TT6</strain>
    </source>
</reference>
<dbReference type="Gene3D" id="3.90.1010.10">
    <property type="match status" value="1"/>
</dbReference>
<dbReference type="InterPro" id="IPR007419">
    <property type="entry name" value="BFD-like_2Fe2S-bd_dom"/>
</dbReference>
<evidence type="ECO:0000259" key="10">
    <source>
        <dbReference type="Pfam" id="PF01106"/>
    </source>
</evidence>
<name>A0ABX7BCQ9_9PROT</name>
<dbReference type="InterPro" id="IPR041854">
    <property type="entry name" value="BFD-like_2Fe2S-bd_dom_sf"/>
</dbReference>
<dbReference type="NCBIfam" id="TIGR02000">
    <property type="entry name" value="NifU_proper"/>
    <property type="match status" value="1"/>
</dbReference>
<dbReference type="Pfam" id="PF01592">
    <property type="entry name" value="NifU_N"/>
    <property type="match status" value="1"/>
</dbReference>
<evidence type="ECO:0000313" key="13">
    <source>
        <dbReference type="EMBL" id="QQP91380.1"/>
    </source>
</evidence>
<evidence type="ECO:0000256" key="5">
    <source>
        <dbReference type="ARBA" id="ARBA00023004"/>
    </source>
</evidence>
<dbReference type="Pfam" id="PF04324">
    <property type="entry name" value="Fer2_BFD"/>
    <property type="match status" value="1"/>
</dbReference>
<dbReference type="EMBL" id="CP067420">
    <property type="protein sequence ID" value="QQP91380.1"/>
    <property type="molecule type" value="Genomic_DNA"/>
</dbReference>
<dbReference type="InterPro" id="IPR010238">
    <property type="entry name" value="NIF_FeS_clus_asmbl_NifU"/>
</dbReference>
<evidence type="ECO:0000256" key="1">
    <source>
        <dbReference type="ARBA" id="ARBA00006420"/>
    </source>
</evidence>
<keyword evidence="14" id="KW-1185">Reference proteome</keyword>
<protein>
    <recommendedName>
        <fullName evidence="2 9">Nitrogen fixation protein NifU</fullName>
    </recommendedName>
</protein>
<dbReference type="Gene3D" id="1.10.10.1100">
    <property type="entry name" value="BFD-like [2Fe-2S]-binding domain"/>
    <property type="match status" value="1"/>
</dbReference>